<dbReference type="Gene3D" id="1.25.40.20">
    <property type="entry name" value="Ankyrin repeat-containing domain"/>
    <property type="match status" value="1"/>
</dbReference>
<proteinExistence type="predicted"/>
<evidence type="ECO:0000313" key="3">
    <source>
        <dbReference type="EMBL" id="KAL2839636.1"/>
    </source>
</evidence>
<dbReference type="InterPro" id="IPR036770">
    <property type="entry name" value="Ankyrin_rpt-contain_sf"/>
</dbReference>
<comment type="caution">
    <text evidence="3">The sequence shown here is derived from an EMBL/GenBank/DDBJ whole genome shotgun (WGS) entry which is preliminary data.</text>
</comment>
<keyword evidence="1" id="KW-0677">Repeat</keyword>
<accession>A0ABR4JIF1</accession>
<keyword evidence="2" id="KW-0040">ANK repeat</keyword>
<evidence type="ECO:0000313" key="4">
    <source>
        <dbReference type="Proteomes" id="UP001610446"/>
    </source>
</evidence>
<dbReference type="PANTHER" id="PTHR24198:SF165">
    <property type="entry name" value="ANKYRIN REPEAT-CONTAINING PROTEIN-RELATED"/>
    <property type="match status" value="1"/>
</dbReference>
<dbReference type="PANTHER" id="PTHR24198">
    <property type="entry name" value="ANKYRIN REPEAT AND PROTEIN KINASE DOMAIN-CONTAINING PROTEIN"/>
    <property type="match status" value="1"/>
</dbReference>
<dbReference type="SMART" id="SM00248">
    <property type="entry name" value="ANK"/>
    <property type="match status" value="4"/>
</dbReference>
<evidence type="ECO:0000256" key="2">
    <source>
        <dbReference type="ARBA" id="ARBA00023043"/>
    </source>
</evidence>
<evidence type="ECO:0000256" key="1">
    <source>
        <dbReference type="ARBA" id="ARBA00022737"/>
    </source>
</evidence>
<organism evidence="3 4">
    <name type="scientific">Aspergillus pseudoustus</name>
    <dbReference type="NCBI Taxonomy" id="1810923"/>
    <lineage>
        <taxon>Eukaryota</taxon>
        <taxon>Fungi</taxon>
        <taxon>Dikarya</taxon>
        <taxon>Ascomycota</taxon>
        <taxon>Pezizomycotina</taxon>
        <taxon>Eurotiomycetes</taxon>
        <taxon>Eurotiomycetidae</taxon>
        <taxon>Eurotiales</taxon>
        <taxon>Aspergillaceae</taxon>
        <taxon>Aspergillus</taxon>
        <taxon>Aspergillus subgen. Nidulantes</taxon>
    </lineage>
</organism>
<sequence length="508" mass="55483">MSFGISISDLALILNGLVRVYETIKDAPRNFADLLAEYKLFSASVQHALALLDSGVAVGAEQQRSARLIFKACSKTLRGLKGFLFTARSLDRGSPKLRDMLRVTPEQVAGWKGRIEAQKAYLILFHSAHHSADLADIKKSIQFLVAREASRIQTDSSGSVHTIDSLSTTSREHWSEIRRALEEKGISPRTLNQYKDRILVEIDNVVSGNGDLHTQPDGDGTLIEQTPEDDKKASTALLLAAEQNNWDGVKQFIENNPALDVTTLASRLTFALAVLRHAWDVVTIFVEKEFNPDGKSADLQPVICIAASCQSWNTVRLLAERGANLESRDSTGHTALLRAAFHRNWAMVFSLADAGAKINTVAAASDGIDSNRPTSPTTVLSYAVMHRAWGQFASLLERGADANSRCLRGSPVVTVAASFKSWDVAACLIKHGADIHAEDQVGKTVVDYVAASMSPELLPHSSPEERLQLAAVAVHLLKKGVPGRGWFHEGNPLIQVLFPDWDTLRSLV</sequence>
<protein>
    <submittedName>
        <fullName evidence="3">Ankyrin repeat-containing domain protein</fullName>
    </submittedName>
</protein>
<dbReference type="Proteomes" id="UP001610446">
    <property type="component" value="Unassembled WGS sequence"/>
</dbReference>
<dbReference type="SUPFAM" id="SSF48403">
    <property type="entry name" value="Ankyrin repeat"/>
    <property type="match status" value="1"/>
</dbReference>
<gene>
    <name evidence="3" type="ORF">BJY01DRAFT_250365</name>
</gene>
<dbReference type="EMBL" id="JBFXLU010000130">
    <property type="protein sequence ID" value="KAL2839636.1"/>
    <property type="molecule type" value="Genomic_DNA"/>
</dbReference>
<keyword evidence="4" id="KW-1185">Reference proteome</keyword>
<dbReference type="InterPro" id="IPR002110">
    <property type="entry name" value="Ankyrin_rpt"/>
</dbReference>
<name>A0ABR4JIF1_9EURO</name>
<dbReference type="Pfam" id="PF12796">
    <property type="entry name" value="Ank_2"/>
    <property type="match status" value="1"/>
</dbReference>
<reference evidence="3 4" key="1">
    <citation type="submission" date="2024-07" db="EMBL/GenBank/DDBJ databases">
        <title>Section-level genome sequencing and comparative genomics of Aspergillus sections Usti and Cavernicolus.</title>
        <authorList>
            <consortium name="Lawrence Berkeley National Laboratory"/>
            <person name="Nybo J.L."/>
            <person name="Vesth T.C."/>
            <person name="Theobald S."/>
            <person name="Frisvad J.C."/>
            <person name="Larsen T.O."/>
            <person name="Kjaerboelling I."/>
            <person name="Rothschild-Mancinelli K."/>
            <person name="Lyhne E.K."/>
            <person name="Kogle M.E."/>
            <person name="Barry K."/>
            <person name="Clum A."/>
            <person name="Na H."/>
            <person name="Ledsgaard L."/>
            <person name="Lin J."/>
            <person name="Lipzen A."/>
            <person name="Kuo A."/>
            <person name="Riley R."/>
            <person name="Mondo S."/>
            <person name="Labutti K."/>
            <person name="Haridas S."/>
            <person name="Pangalinan J."/>
            <person name="Salamov A.A."/>
            <person name="Simmons B.A."/>
            <person name="Magnuson J.K."/>
            <person name="Chen J."/>
            <person name="Drula E."/>
            <person name="Henrissat B."/>
            <person name="Wiebenga A."/>
            <person name="Lubbers R.J."/>
            <person name="Gomes A.C."/>
            <person name="Makela M.R."/>
            <person name="Stajich J."/>
            <person name="Grigoriev I.V."/>
            <person name="Mortensen U.H."/>
            <person name="De Vries R.P."/>
            <person name="Baker S.E."/>
            <person name="Andersen M.R."/>
        </authorList>
    </citation>
    <scope>NUCLEOTIDE SEQUENCE [LARGE SCALE GENOMIC DNA]</scope>
    <source>
        <strain evidence="3 4">CBS 123904</strain>
    </source>
</reference>